<sequence>MSEPLVSRAWSPWRLSVAPMMEWTDRHCRWLHRQLTRHARLYTEMVATGALLHGDVARHLAFDPVEHPVALQLGGNDPRELAVCARIGEAWGYDEINLNCGCPSPRVQRGAFGACLMEHPRLVADCVRAMRDAVRVPVTVKHRIGIDRVEDYAFVRDFVGTVAEAGCEVFIVHARNAWLDGLSPAENRTVPPLRYEVAHRLKRDFPQLTIVVNGGLATDAQVREQLMQVDGVMVGREAYHNPWWLASWDAAYFGSTTPALDRDEIEARMVEYMEREGPTLPGGWYAIARHMLGLRHGQPGARRWRQVWSDHRLKALPPREVARRAREALQGGARRVATAHAGANAAG</sequence>
<dbReference type="EMBL" id="VJNB01000003">
    <property type="protein sequence ID" value="TSE20546.1"/>
    <property type="molecule type" value="Genomic_DNA"/>
</dbReference>
<evidence type="ECO:0000313" key="12">
    <source>
        <dbReference type="Proteomes" id="UP000315736"/>
    </source>
</evidence>
<comment type="catalytic activity">
    <reaction evidence="9">
        <text>5,6-dihydrouridine(20) in tRNA + NADP(+) = uridine(20) in tRNA + NADPH + H(+)</text>
        <dbReference type="Rhea" id="RHEA:53336"/>
        <dbReference type="Rhea" id="RHEA-COMP:13533"/>
        <dbReference type="Rhea" id="RHEA-COMP:13534"/>
        <dbReference type="ChEBI" id="CHEBI:15378"/>
        <dbReference type="ChEBI" id="CHEBI:57783"/>
        <dbReference type="ChEBI" id="CHEBI:58349"/>
        <dbReference type="ChEBI" id="CHEBI:65315"/>
        <dbReference type="ChEBI" id="CHEBI:74443"/>
        <dbReference type="EC" id="1.3.1.91"/>
    </reaction>
</comment>
<comment type="function">
    <text evidence="9">Catalyzes the synthesis of 5,6-dihydrouridine (D), a modified base found in the D-loop of most tRNAs, via the reduction of the C5-C6 double bond in target uridines. Specifically modifies U20 and U20a in tRNAs.</text>
</comment>
<comment type="similarity">
    <text evidence="9">Belongs to the Dus family. DusA subfamily.</text>
</comment>
<comment type="catalytic activity">
    <reaction evidence="9">
        <text>5,6-dihydrouridine(20a) in tRNA + NADP(+) = uridine(20a) in tRNA + NADPH + H(+)</text>
        <dbReference type="Rhea" id="RHEA:53344"/>
        <dbReference type="Rhea" id="RHEA-COMP:13535"/>
        <dbReference type="Rhea" id="RHEA-COMP:13536"/>
        <dbReference type="ChEBI" id="CHEBI:15378"/>
        <dbReference type="ChEBI" id="CHEBI:57783"/>
        <dbReference type="ChEBI" id="CHEBI:58349"/>
        <dbReference type="ChEBI" id="CHEBI:65315"/>
        <dbReference type="ChEBI" id="CHEBI:74443"/>
    </reaction>
</comment>
<keyword evidence="12" id="KW-1185">Reference proteome</keyword>
<evidence type="ECO:0000256" key="3">
    <source>
        <dbReference type="ARBA" id="ARBA00022630"/>
    </source>
</evidence>
<dbReference type="EC" id="1.3.1.91" evidence="9"/>
<feature type="site" description="Interacts with tRNA" evidence="9">
    <location>
        <position position="188"/>
    </location>
</feature>
<feature type="binding site" evidence="9">
    <location>
        <position position="141"/>
    </location>
    <ligand>
        <name>FMN</name>
        <dbReference type="ChEBI" id="CHEBI:58210"/>
    </ligand>
</feature>
<feature type="binding site" evidence="9">
    <location>
        <position position="173"/>
    </location>
    <ligand>
        <name>FMN</name>
        <dbReference type="ChEBI" id="CHEBI:58210"/>
    </ligand>
</feature>
<dbReference type="Proteomes" id="UP000315736">
    <property type="component" value="Unassembled WGS sequence"/>
</dbReference>
<dbReference type="PROSITE" id="PS01136">
    <property type="entry name" value="UPF0034"/>
    <property type="match status" value="1"/>
</dbReference>
<feature type="binding site" evidence="9">
    <location>
        <begin position="235"/>
        <end position="236"/>
    </location>
    <ligand>
        <name>FMN</name>
        <dbReference type="ChEBI" id="CHEBI:58210"/>
    </ligand>
</feature>
<feature type="active site" description="Proton donor" evidence="9">
    <location>
        <position position="102"/>
    </location>
</feature>
<protein>
    <recommendedName>
        <fullName evidence="9">tRNA-dihydrouridine(20/20a) synthase</fullName>
        <ecNumber evidence="9">1.3.1.91</ecNumber>
    </recommendedName>
    <alternativeName>
        <fullName evidence="9">U20-specific dihydrouridine synthase</fullName>
        <shortName evidence="9">U20-specific Dus</shortName>
    </alternativeName>
    <alternativeName>
        <fullName evidence="9">tRNA-dihydrouridine synthase A</fullName>
    </alternativeName>
</protein>
<dbReference type="GO" id="GO:0102264">
    <property type="term" value="F:tRNA-dihydrouridine20 synthase activity"/>
    <property type="evidence" value="ECO:0007669"/>
    <property type="project" value="UniProtKB-EC"/>
</dbReference>
<keyword evidence="3 9" id="KW-0285">Flavoprotein</keyword>
<dbReference type="PANTHER" id="PTHR42907">
    <property type="entry name" value="FMN-LINKED OXIDOREDUCTASES SUPERFAMILY PROTEIN"/>
    <property type="match status" value="1"/>
</dbReference>
<comment type="caution">
    <text evidence="9">Lacks conserved residue(s) required for the propagation of feature annotation.</text>
</comment>
<dbReference type="PANTHER" id="PTHR42907:SF1">
    <property type="entry name" value="FMN-LINKED OXIDOREDUCTASES SUPERFAMILY PROTEIN"/>
    <property type="match status" value="1"/>
</dbReference>
<evidence type="ECO:0000256" key="1">
    <source>
        <dbReference type="ARBA" id="ARBA00001917"/>
    </source>
</evidence>
<keyword evidence="4 9" id="KW-0288">FMN</keyword>
<dbReference type="Gene3D" id="1.20.120.1460">
    <property type="match status" value="1"/>
</dbReference>
<feature type="site" description="Interacts with tRNA; defines subfamily-specific binding signature" evidence="9">
    <location>
        <position position="302"/>
    </location>
</feature>
<dbReference type="NCBIfam" id="NF008774">
    <property type="entry name" value="PRK11815.1"/>
    <property type="match status" value="1"/>
</dbReference>
<keyword evidence="7 9" id="KW-0694">RNA-binding</keyword>
<dbReference type="AlphaFoldDB" id="A0A554WAD7"/>
<organism evidence="11 12">
    <name type="scientific">Tepidimonas alkaliphilus</name>
    <dbReference type="NCBI Taxonomy" id="2588942"/>
    <lineage>
        <taxon>Bacteria</taxon>
        <taxon>Pseudomonadati</taxon>
        <taxon>Pseudomonadota</taxon>
        <taxon>Betaproteobacteria</taxon>
        <taxon>Burkholderiales</taxon>
        <taxon>Tepidimonas</taxon>
    </lineage>
</organism>
<feature type="site" description="Interacts with tRNA" evidence="9">
    <location>
        <position position="99"/>
    </location>
</feature>
<evidence type="ECO:0000256" key="4">
    <source>
        <dbReference type="ARBA" id="ARBA00022643"/>
    </source>
</evidence>
<dbReference type="HAMAP" id="MF_02041">
    <property type="entry name" value="DusA_subfam"/>
    <property type="match status" value="1"/>
</dbReference>
<comment type="caution">
    <text evidence="11">The sequence shown here is derived from an EMBL/GenBank/DDBJ whole genome shotgun (WGS) entry which is preliminary data.</text>
</comment>
<evidence type="ECO:0000256" key="5">
    <source>
        <dbReference type="ARBA" id="ARBA00022694"/>
    </source>
</evidence>
<evidence type="ECO:0000259" key="10">
    <source>
        <dbReference type="Pfam" id="PF01207"/>
    </source>
</evidence>
<dbReference type="GO" id="GO:0102266">
    <property type="term" value="F:tRNA-dihydrouridine20a synthase activity"/>
    <property type="evidence" value="ECO:0007669"/>
    <property type="project" value="RHEA"/>
</dbReference>
<keyword evidence="2 9" id="KW-0820">tRNA-binding</keyword>
<dbReference type="GO" id="GO:0050660">
    <property type="term" value="F:flavin adenine dinucleotide binding"/>
    <property type="evidence" value="ECO:0007669"/>
    <property type="project" value="InterPro"/>
</dbReference>
<keyword evidence="8 9" id="KW-0560">Oxidoreductase</keyword>
<name>A0A554WAD7_9BURK</name>
<comment type="catalytic activity">
    <reaction evidence="9">
        <text>5,6-dihydrouridine(20) in tRNA + NAD(+) = uridine(20) in tRNA + NADH + H(+)</text>
        <dbReference type="Rhea" id="RHEA:53340"/>
        <dbReference type="Rhea" id="RHEA-COMP:13533"/>
        <dbReference type="Rhea" id="RHEA-COMP:13534"/>
        <dbReference type="ChEBI" id="CHEBI:15378"/>
        <dbReference type="ChEBI" id="CHEBI:57540"/>
        <dbReference type="ChEBI" id="CHEBI:57945"/>
        <dbReference type="ChEBI" id="CHEBI:65315"/>
        <dbReference type="ChEBI" id="CHEBI:74443"/>
        <dbReference type="EC" id="1.3.1.91"/>
    </reaction>
</comment>
<evidence type="ECO:0000256" key="6">
    <source>
        <dbReference type="ARBA" id="ARBA00022857"/>
    </source>
</evidence>
<dbReference type="InterPro" id="IPR004653">
    <property type="entry name" value="DusA"/>
</dbReference>
<keyword evidence="6 9" id="KW-0521">NADP</keyword>
<proteinExistence type="inferred from homology"/>
<dbReference type="GO" id="GO:0000049">
    <property type="term" value="F:tRNA binding"/>
    <property type="evidence" value="ECO:0007669"/>
    <property type="project" value="UniProtKB-UniRule"/>
</dbReference>
<evidence type="ECO:0000256" key="7">
    <source>
        <dbReference type="ARBA" id="ARBA00022884"/>
    </source>
</evidence>
<dbReference type="OrthoDB" id="9783413at2"/>
<accession>A0A554WAD7</accession>
<dbReference type="RefSeq" id="WP_143889922.1">
    <property type="nucleotide sequence ID" value="NZ_VJNB01000003.1"/>
</dbReference>
<dbReference type="InterPro" id="IPR018517">
    <property type="entry name" value="tRNA_hU_synthase_CS"/>
</dbReference>
<keyword evidence="5 9" id="KW-0819">tRNA processing</keyword>
<evidence type="ECO:0000256" key="8">
    <source>
        <dbReference type="ARBA" id="ARBA00023002"/>
    </source>
</evidence>
<comment type="cofactor">
    <cofactor evidence="1 9">
        <name>FMN</name>
        <dbReference type="ChEBI" id="CHEBI:58210"/>
    </cofactor>
</comment>
<reference evidence="11 12" key="1">
    <citation type="submission" date="2019-07" db="EMBL/GenBank/DDBJ databases">
        <title>Tepidimonas alkaliphilus YIM 72238 draft genome.</title>
        <authorList>
            <person name="Da Costa M.S."/>
            <person name="Froufe H.J.C."/>
            <person name="Egas C."/>
            <person name="Albuquerque L."/>
        </authorList>
    </citation>
    <scope>NUCLEOTIDE SEQUENCE [LARGE SCALE GENOMIC DNA]</scope>
    <source>
        <strain evidence="11 12">YIM 72238</strain>
    </source>
</reference>
<evidence type="ECO:0000256" key="2">
    <source>
        <dbReference type="ARBA" id="ARBA00022555"/>
    </source>
</evidence>
<dbReference type="Gene3D" id="3.20.20.70">
    <property type="entry name" value="Aldolase class I"/>
    <property type="match status" value="1"/>
</dbReference>
<dbReference type="CDD" id="cd02801">
    <property type="entry name" value="DUS_like_FMN"/>
    <property type="match status" value="1"/>
</dbReference>
<feature type="binding site" evidence="9">
    <location>
        <begin position="213"/>
        <end position="215"/>
    </location>
    <ligand>
        <name>FMN</name>
        <dbReference type="ChEBI" id="CHEBI:58210"/>
    </ligand>
</feature>
<evidence type="ECO:0000313" key="11">
    <source>
        <dbReference type="EMBL" id="TSE20546.1"/>
    </source>
</evidence>
<feature type="domain" description="DUS-like FMN-binding" evidence="10">
    <location>
        <begin position="17"/>
        <end position="312"/>
    </location>
</feature>
<dbReference type="InterPro" id="IPR035587">
    <property type="entry name" value="DUS-like_FMN-bd"/>
</dbReference>
<dbReference type="NCBIfam" id="TIGR00742">
    <property type="entry name" value="yjbN"/>
    <property type="match status" value="1"/>
</dbReference>
<comment type="catalytic activity">
    <reaction evidence="9">
        <text>5,6-dihydrouridine(20a) in tRNA + NAD(+) = uridine(20a) in tRNA + NADH + H(+)</text>
        <dbReference type="Rhea" id="RHEA:53348"/>
        <dbReference type="Rhea" id="RHEA-COMP:13535"/>
        <dbReference type="Rhea" id="RHEA-COMP:13536"/>
        <dbReference type="ChEBI" id="CHEBI:15378"/>
        <dbReference type="ChEBI" id="CHEBI:57540"/>
        <dbReference type="ChEBI" id="CHEBI:57945"/>
        <dbReference type="ChEBI" id="CHEBI:65315"/>
        <dbReference type="ChEBI" id="CHEBI:74443"/>
    </reaction>
</comment>
<feature type="binding site" evidence="9">
    <location>
        <position position="72"/>
    </location>
    <ligand>
        <name>FMN</name>
        <dbReference type="ChEBI" id="CHEBI:58210"/>
    </ligand>
</feature>
<dbReference type="InterPro" id="IPR013785">
    <property type="entry name" value="Aldolase_TIM"/>
</dbReference>
<feature type="binding site" evidence="9">
    <location>
        <begin position="19"/>
        <end position="21"/>
    </location>
    <ligand>
        <name>FMN</name>
        <dbReference type="ChEBI" id="CHEBI:58210"/>
    </ligand>
</feature>
<gene>
    <name evidence="9 11" type="primary">dusA</name>
    <name evidence="11" type="ORF">Talka_00893</name>
</gene>
<evidence type="ECO:0000256" key="9">
    <source>
        <dbReference type="HAMAP-Rule" id="MF_02041"/>
    </source>
</evidence>
<dbReference type="SUPFAM" id="SSF51395">
    <property type="entry name" value="FMN-linked oxidoreductases"/>
    <property type="match status" value="1"/>
</dbReference>
<dbReference type="Pfam" id="PF01207">
    <property type="entry name" value="Dus"/>
    <property type="match status" value="1"/>
</dbReference>
<feature type="site" description="Interacts with tRNA; defines subfamily-specific binding signature" evidence="9">
    <location>
        <position position="305"/>
    </location>
</feature>
<dbReference type="GO" id="GO:0010181">
    <property type="term" value="F:FMN binding"/>
    <property type="evidence" value="ECO:0007669"/>
    <property type="project" value="UniProtKB-UniRule"/>
</dbReference>